<gene>
    <name evidence="2" type="ORF">M0R45_008877</name>
</gene>
<keyword evidence="1" id="KW-0732">Signal</keyword>
<keyword evidence="3" id="KW-1185">Reference proteome</keyword>
<proteinExistence type="predicted"/>
<dbReference type="AlphaFoldDB" id="A0AAW1Y3C0"/>
<evidence type="ECO:0000313" key="2">
    <source>
        <dbReference type="EMBL" id="KAK9943263.1"/>
    </source>
</evidence>
<feature type="signal peptide" evidence="1">
    <location>
        <begin position="1"/>
        <end position="32"/>
    </location>
</feature>
<evidence type="ECO:0000313" key="3">
    <source>
        <dbReference type="Proteomes" id="UP001457282"/>
    </source>
</evidence>
<protein>
    <submittedName>
        <fullName evidence="2">Uncharacterized protein</fullName>
    </submittedName>
</protein>
<sequence length="126" mass="13720">MARPFGSSWLFLLASLCGFLFLLCVISGRGLGDVESSGFGSQWCLSIESQGWSGVAAFCGWSWRSGCFSWPRRSDGLCFFQLYVSSGYEETMNSGGGGASMLILVTGGDTTHRGYEGMWLLPRLEE</sequence>
<comment type="caution">
    <text evidence="2">The sequence shown here is derived from an EMBL/GenBank/DDBJ whole genome shotgun (WGS) entry which is preliminary data.</text>
</comment>
<name>A0AAW1Y3C0_RUBAR</name>
<accession>A0AAW1Y3C0</accession>
<reference evidence="2 3" key="1">
    <citation type="journal article" date="2023" name="G3 (Bethesda)">
        <title>A chromosome-length genome assembly and annotation of blackberry (Rubus argutus, cv. 'Hillquist').</title>
        <authorList>
            <person name="Bruna T."/>
            <person name="Aryal R."/>
            <person name="Dudchenko O."/>
            <person name="Sargent D.J."/>
            <person name="Mead D."/>
            <person name="Buti M."/>
            <person name="Cavallini A."/>
            <person name="Hytonen T."/>
            <person name="Andres J."/>
            <person name="Pham M."/>
            <person name="Weisz D."/>
            <person name="Mascagni F."/>
            <person name="Usai G."/>
            <person name="Natali L."/>
            <person name="Bassil N."/>
            <person name="Fernandez G.E."/>
            <person name="Lomsadze A."/>
            <person name="Armour M."/>
            <person name="Olukolu B."/>
            <person name="Poorten T."/>
            <person name="Britton C."/>
            <person name="Davik J."/>
            <person name="Ashrafi H."/>
            <person name="Aiden E.L."/>
            <person name="Borodovsky M."/>
            <person name="Worthington M."/>
        </authorList>
    </citation>
    <scope>NUCLEOTIDE SEQUENCE [LARGE SCALE GENOMIC DNA]</scope>
    <source>
        <strain evidence="2">PI 553951</strain>
    </source>
</reference>
<organism evidence="2 3">
    <name type="scientific">Rubus argutus</name>
    <name type="common">Southern blackberry</name>
    <dbReference type="NCBI Taxonomy" id="59490"/>
    <lineage>
        <taxon>Eukaryota</taxon>
        <taxon>Viridiplantae</taxon>
        <taxon>Streptophyta</taxon>
        <taxon>Embryophyta</taxon>
        <taxon>Tracheophyta</taxon>
        <taxon>Spermatophyta</taxon>
        <taxon>Magnoliopsida</taxon>
        <taxon>eudicotyledons</taxon>
        <taxon>Gunneridae</taxon>
        <taxon>Pentapetalae</taxon>
        <taxon>rosids</taxon>
        <taxon>fabids</taxon>
        <taxon>Rosales</taxon>
        <taxon>Rosaceae</taxon>
        <taxon>Rosoideae</taxon>
        <taxon>Rosoideae incertae sedis</taxon>
        <taxon>Rubus</taxon>
    </lineage>
</organism>
<feature type="chain" id="PRO_5043351616" evidence="1">
    <location>
        <begin position="33"/>
        <end position="126"/>
    </location>
</feature>
<dbReference type="Proteomes" id="UP001457282">
    <property type="component" value="Unassembled WGS sequence"/>
</dbReference>
<dbReference type="EMBL" id="JBEDUW010000002">
    <property type="protein sequence ID" value="KAK9943263.1"/>
    <property type="molecule type" value="Genomic_DNA"/>
</dbReference>
<evidence type="ECO:0000256" key="1">
    <source>
        <dbReference type="SAM" id="SignalP"/>
    </source>
</evidence>